<accession>A0ABV9NKN5</accession>
<dbReference type="RefSeq" id="WP_377004630.1">
    <property type="nucleotide sequence ID" value="NZ_JBHSGG010000029.1"/>
</dbReference>
<feature type="coiled-coil region" evidence="1">
    <location>
        <begin position="36"/>
        <end position="63"/>
    </location>
</feature>
<organism evidence="2 3">
    <name type="scientific">Coralloluteibacterium thermophilum</name>
    <dbReference type="NCBI Taxonomy" id="2707049"/>
    <lineage>
        <taxon>Bacteria</taxon>
        <taxon>Pseudomonadati</taxon>
        <taxon>Pseudomonadota</taxon>
        <taxon>Gammaproteobacteria</taxon>
        <taxon>Lysobacterales</taxon>
        <taxon>Lysobacteraceae</taxon>
        <taxon>Coralloluteibacterium</taxon>
    </lineage>
</organism>
<evidence type="ECO:0000313" key="2">
    <source>
        <dbReference type="EMBL" id="MFC4728601.1"/>
    </source>
</evidence>
<dbReference type="Proteomes" id="UP001595892">
    <property type="component" value="Unassembled WGS sequence"/>
</dbReference>
<proteinExistence type="predicted"/>
<comment type="caution">
    <text evidence="2">The sequence shown here is derived from an EMBL/GenBank/DDBJ whole genome shotgun (WGS) entry which is preliminary data.</text>
</comment>
<dbReference type="InterPro" id="IPR012467">
    <property type="entry name" value="DUF1684"/>
</dbReference>
<dbReference type="PROSITE" id="PS51257">
    <property type="entry name" value="PROKAR_LIPOPROTEIN"/>
    <property type="match status" value="1"/>
</dbReference>
<sequence>MREGGIARAAGVGLALVVLAVLTGCGRTSEAPARPDAAETRERQAYRAEIEQWRRERLQALRRPDGWLSLVGLHWIERGPHYAGASGGNGIRLATGPAHLGMFDLREDGSVRFTPDRRTPVTVNDVPLRGPVVLAGDGGGQPDVLGFDDGHMSAVLIERGGRVALRVRDARVAAASPLQAVPAYGIDPAWRIVARFEPHPEPRTLEIPSVVGTIERMSSPGQVHFEKDGAGFTLQALEGEDGALFLILADRTSGHDTYGAGRYLDAPRPDAAGRTVLDFNKAMNPPCAFTAYATCPLPPPENRLELAVTAGEKRLPRES</sequence>
<evidence type="ECO:0000313" key="3">
    <source>
        <dbReference type="Proteomes" id="UP001595892"/>
    </source>
</evidence>
<evidence type="ECO:0000256" key="1">
    <source>
        <dbReference type="SAM" id="Coils"/>
    </source>
</evidence>
<dbReference type="Pfam" id="PF07920">
    <property type="entry name" value="DUF1684"/>
    <property type="match status" value="1"/>
</dbReference>
<dbReference type="EMBL" id="JBHSGG010000029">
    <property type="protein sequence ID" value="MFC4728601.1"/>
    <property type="molecule type" value="Genomic_DNA"/>
</dbReference>
<gene>
    <name evidence="2" type="ORF">ACFO3Q_10515</name>
</gene>
<dbReference type="PANTHER" id="PTHR41913">
    <property type="entry name" value="DUF1684 DOMAIN-CONTAINING PROTEIN"/>
    <property type="match status" value="1"/>
</dbReference>
<name>A0ABV9NKN5_9GAMM</name>
<protein>
    <submittedName>
        <fullName evidence="2">DUF1684 domain-containing protein</fullName>
    </submittedName>
</protein>
<reference evidence="3" key="1">
    <citation type="journal article" date="2019" name="Int. J. Syst. Evol. Microbiol.">
        <title>The Global Catalogue of Microorganisms (GCM) 10K type strain sequencing project: providing services to taxonomists for standard genome sequencing and annotation.</title>
        <authorList>
            <consortium name="The Broad Institute Genomics Platform"/>
            <consortium name="The Broad Institute Genome Sequencing Center for Infectious Disease"/>
            <person name="Wu L."/>
            <person name="Ma J."/>
        </authorList>
    </citation>
    <scope>NUCLEOTIDE SEQUENCE [LARGE SCALE GENOMIC DNA]</scope>
    <source>
        <strain evidence="3">CGMCC 1.13574</strain>
    </source>
</reference>
<keyword evidence="3" id="KW-1185">Reference proteome</keyword>
<dbReference type="PANTHER" id="PTHR41913:SF1">
    <property type="entry name" value="DUF1684 DOMAIN-CONTAINING PROTEIN"/>
    <property type="match status" value="1"/>
</dbReference>
<keyword evidence="1" id="KW-0175">Coiled coil</keyword>